<name>A0AAN1QP90_SYNEL</name>
<keyword evidence="1" id="KW-0808">Transferase</keyword>
<dbReference type="GO" id="GO:0008168">
    <property type="term" value="F:methyltransferase activity"/>
    <property type="evidence" value="ECO:0007669"/>
    <property type="project" value="UniProtKB-KW"/>
</dbReference>
<dbReference type="Proteomes" id="UP000267249">
    <property type="component" value="Chromosome"/>
</dbReference>
<dbReference type="Pfam" id="PF13489">
    <property type="entry name" value="Methyltransf_23"/>
    <property type="match status" value="1"/>
</dbReference>
<sequence length="377" mass="43045">MSPGEKRESLSGLVAAIRREAAKLSNLEERLFDSQIQSSWRSTADIDSDLNAAIRAAENLAAARLSVRSSTNNLFKKICRKLFLSFLDRIERRRCQSELALLRVLQNLHAAQQRLYDELKEAQELTDQSLVRQFQHLQRQIDVQDSSSTINPELEKLLERFYCKFESEYRGSSDSVRHRLRPYRDRLTNSASPLRVVDLGCGRGEWLTLIRDLGHLVKGVDYNPEFVDICQQQKLQVELADAGAWLHSQSDQSVDVISAFHVIEHLPFSTLVGWIQQIHRILKPQGLLLLETPNISQFHVGLVDFYRDPTHTQKIHPQMIQTLLESIDFTDIETAYVDAHGDEIKWLPTDLVQLQDPGQYGSLPADLAIIARKAAEN</sequence>
<dbReference type="Gene3D" id="3.40.50.150">
    <property type="entry name" value="Vaccinia Virus protein VP39"/>
    <property type="match status" value="1"/>
</dbReference>
<keyword evidence="1" id="KW-0489">Methyltransferase</keyword>
<accession>A0AAN1QP90</accession>
<dbReference type="AlphaFoldDB" id="A0AAN1QP90"/>
<gene>
    <name evidence="1" type="ORF">DOP62_10050</name>
</gene>
<dbReference type="InterPro" id="IPR029063">
    <property type="entry name" value="SAM-dependent_MTases_sf"/>
</dbReference>
<evidence type="ECO:0000313" key="2">
    <source>
        <dbReference type="Proteomes" id="UP000267249"/>
    </source>
</evidence>
<reference evidence="1 2" key="1">
    <citation type="journal article" date="2018" name="Sci. Rep.">
        <title>Genome Features and Biochemical Characteristics of a Robust, Fast Growing and Naturally Transformable Cyanobacterium Synechococcus elongatus PCC 11801 Isolated from India.</title>
        <authorList>
            <person name="Jaiswal D."/>
            <person name="Sengupta A."/>
            <person name="Sohoni S."/>
            <person name="Sengupta S."/>
            <person name="Phadnavis A.G."/>
            <person name="Pakrasi H.B."/>
            <person name="Wangikar P.P."/>
        </authorList>
    </citation>
    <scope>NUCLEOTIDE SEQUENCE [LARGE SCALE GENOMIC DNA]</scope>
    <source>
        <strain evidence="1 2">PCC 11801</strain>
    </source>
</reference>
<proteinExistence type="predicted"/>
<dbReference type="EMBL" id="CP030139">
    <property type="protein sequence ID" value="AZB73017.1"/>
    <property type="molecule type" value="Genomic_DNA"/>
</dbReference>
<dbReference type="GO" id="GO:0032259">
    <property type="term" value="P:methylation"/>
    <property type="evidence" value="ECO:0007669"/>
    <property type="project" value="UniProtKB-KW"/>
</dbReference>
<protein>
    <submittedName>
        <fullName evidence="1">Methyltransferase domain-containing protein</fullName>
    </submittedName>
</protein>
<dbReference type="PANTHER" id="PTHR43861">
    <property type="entry name" value="TRANS-ACONITATE 2-METHYLTRANSFERASE-RELATED"/>
    <property type="match status" value="1"/>
</dbReference>
<organism evidence="1 2">
    <name type="scientific">Synechococcus elongatus PCC 11801</name>
    <dbReference type="NCBI Taxonomy" id="2219813"/>
    <lineage>
        <taxon>Bacteria</taxon>
        <taxon>Bacillati</taxon>
        <taxon>Cyanobacteriota</taxon>
        <taxon>Cyanophyceae</taxon>
        <taxon>Synechococcales</taxon>
        <taxon>Synechococcaceae</taxon>
        <taxon>Synechococcus</taxon>
    </lineage>
</organism>
<evidence type="ECO:0000313" key="1">
    <source>
        <dbReference type="EMBL" id="AZB73017.1"/>
    </source>
</evidence>
<dbReference type="SUPFAM" id="SSF53335">
    <property type="entry name" value="S-adenosyl-L-methionine-dependent methyltransferases"/>
    <property type="match status" value="1"/>
</dbReference>
<dbReference type="RefSeq" id="WP_208673396.1">
    <property type="nucleotide sequence ID" value="NZ_CP030139.2"/>
</dbReference>
<dbReference type="CDD" id="cd02440">
    <property type="entry name" value="AdoMet_MTases"/>
    <property type="match status" value="1"/>
</dbReference>